<gene>
    <name evidence="1" type="ORF">S03H2_39267</name>
</gene>
<organism evidence="1">
    <name type="scientific">marine sediment metagenome</name>
    <dbReference type="NCBI Taxonomy" id="412755"/>
    <lineage>
        <taxon>unclassified sequences</taxon>
        <taxon>metagenomes</taxon>
        <taxon>ecological metagenomes</taxon>
    </lineage>
</organism>
<name>X1FR40_9ZZZZ</name>
<evidence type="ECO:0000313" key="1">
    <source>
        <dbReference type="EMBL" id="GAH48141.1"/>
    </source>
</evidence>
<sequence>MKTRVFTIILLSLSVAIGINLSAQDWSEKIQLYGHGFSIPNNYTEAEFQYIANTYKVFTIEKRHAYGDYGGNPSTERATIGTAAKLKSINPDI</sequence>
<dbReference type="EMBL" id="BARU01024263">
    <property type="protein sequence ID" value="GAH48141.1"/>
    <property type="molecule type" value="Genomic_DNA"/>
</dbReference>
<accession>X1FR40</accession>
<reference evidence="1" key="1">
    <citation type="journal article" date="2014" name="Front. Microbiol.">
        <title>High frequency of phylogenetically diverse reductive dehalogenase-homologous genes in deep subseafloor sedimentary metagenomes.</title>
        <authorList>
            <person name="Kawai M."/>
            <person name="Futagami T."/>
            <person name="Toyoda A."/>
            <person name="Takaki Y."/>
            <person name="Nishi S."/>
            <person name="Hori S."/>
            <person name="Arai W."/>
            <person name="Tsubouchi T."/>
            <person name="Morono Y."/>
            <person name="Uchiyama I."/>
            <person name="Ito T."/>
            <person name="Fujiyama A."/>
            <person name="Inagaki F."/>
            <person name="Takami H."/>
        </authorList>
    </citation>
    <scope>NUCLEOTIDE SEQUENCE</scope>
    <source>
        <strain evidence="1">Expedition CK06-06</strain>
    </source>
</reference>
<protein>
    <submittedName>
        <fullName evidence="1">Uncharacterized protein</fullName>
    </submittedName>
</protein>
<comment type="caution">
    <text evidence="1">The sequence shown here is derived from an EMBL/GenBank/DDBJ whole genome shotgun (WGS) entry which is preliminary data.</text>
</comment>
<dbReference type="AlphaFoldDB" id="X1FR40"/>
<feature type="non-terminal residue" evidence="1">
    <location>
        <position position="93"/>
    </location>
</feature>
<proteinExistence type="predicted"/>